<proteinExistence type="predicted"/>
<evidence type="ECO:0000256" key="1">
    <source>
        <dbReference type="SAM" id="MobiDB-lite"/>
    </source>
</evidence>
<evidence type="ECO:0000313" key="3">
    <source>
        <dbReference type="Proteomes" id="UP001054889"/>
    </source>
</evidence>
<reference evidence="2" key="2">
    <citation type="submission" date="2021-12" db="EMBL/GenBank/DDBJ databases">
        <title>Resequencing data analysis of finger millet.</title>
        <authorList>
            <person name="Hatakeyama M."/>
            <person name="Aluri S."/>
            <person name="Balachadran M.T."/>
            <person name="Sivarajan S.R."/>
            <person name="Poveda L."/>
            <person name="Shimizu-Inatsugi R."/>
            <person name="Schlapbach R."/>
            <person name="Sreeman S.M."/>
            <person name="Shimizu K.K."/>
        </authorList>
    </citation>
    <scope>NUCLEOTIDE SEQUENCE</scope>
</reference>
<evidence type="ECO:0000313" key="2">
    <source>
        <dbReference type="EMBL" id="GJN21834.1"/>
    </source>
</evidence>
<comment type="caution">
    <text evidence="2">The sequence shown here is derived from an EMBL/GenBank/DDBJ whole genome shotgun (WGS) entry which is preliminary data.</text>
</comment>
<feature type="region of interest" description="Disordered" evidence="1">
    <location>
        <begin position="1"/>
        <end position="38"/>
    </location>
</feature>
<dbReference type="EMBL" id="BQKI01000075">
    <property type="protein sequence ID" value="GJN21834.1"/>
    <property type="molecule type" value="Genomic_DNA"/>
</dbReference>
<protein>
    <submittedName>
        <fullName evidence="2">Uncharacterized protein</fullName>
    </submittedName>
</protein>
<gene>
    <name evidence="2" type="primary">gb09352</name>
    <name evidence="2" type="ORF">PR202_gb09352</name>
</gene>
<dbReference type="AlphaFoldDB" id="A0AAV5EFE5"/>
<reference evidence="2" key="1">
    <citation type="journal article" date="2018" name="DNA Res.">
        <title>Multiple hybrid de novo genome assembly of finger millet, an orphan allotetraploid crop.</title>
        <authorList>
            <person name="Hatakeyama M."/>
            <person name="Aluri S."/>
            <person name="Balachadran M.T."/>
            <person name="Sivarajan S.R."/>
            <person name="Patrignani A."/>
            <person name="Gruter S."/>
            <person name="Poveda L."/>
            <person name="Shimizu-Inatsugi R."/>
            <person name="Baeten J."/>
            <person name="Francoijs K.J."/>
            <person name="Nataraja K.N."/>
            <person name="Reddy Y.A.N."/>
            <person name="Phadnis S."/>
            <person name="Ravikumar R.L."/>
            <person name="Schlapbach R."/>
            <person name="Sreeman S.M."/>
            <person name="Shimizu K.K."/>
        </authorList>
    </citation>
    <scope>NUCLEOTIDE SEQUENCE</scope>
</reference>
<sequence length="67" mass="7122">MTPPRSCSPQARSNTANYRAASSDERKATSSSSLALPWQQGFPGDMTCTLLSGGGRRARAPLLLRLA</sequence>
<dbReference type="Proteomes" id="UP001054889">
    <property type="component" value="Unassembled WGS sequence"/>
</dbReference>
<feature type="compositionally biased region" description="Polar residues" evidence="1">
    <location>
        <begin position="1"/>
        <end position="17"/>
    </location>
</feature>
<organism evidence="2 3">
    <name type="scientific">Eleusine coracana subsp. coracana</name>
    <dbReference type="NCBI Taxonomy" id="191504"/>
    <lineage>
        <taxon>Eukaryota</taxon>
        <taxon>Viridiplantae</taxon>
        <taxon>Streptophyta</taxon>
        <taxon>Embryophyta</taxon>
        <taxon>Tracheophyta</taxon>
        <taxon>Spermatophyta</taxon>
        <taxon>Magnoliopsida</taxon>
        <taxon>Liliopsida</taxon>
        <taxon>Poales</taxon>
        <taxon>Poaceae</taxon>
        <taxon>PACMAD clade</taxon>
        <taxon>Chloridoideae</taxon>
        <taxon>Cynodonteae</taxon>
        <taxon>Eleusininae</taxon>
        <taxon>Eleusine</taxon>
    </lineage>
</organism>
<accession>A0AAV5EFE5</accession>
<keyword evidence="3" id="KW-1185">Reference proteome</keyword>
<name>A0AAV5EFE5_ELECO</name>